<organism evidence="1 2">
    <name type="scientific">Sphingobacterium kyonggiense</name>
    <dbReference type="NCBI Taxonomy" id="714075"/>
    <lineage>
        <taxon>Bacteria</taxon>
        <taxon>Pseudomonadati</taxon>
        <taxon>Bacteroidota</taxon>
        <taxon>Sphingobacteriia</taxon>
        <taxon>Sphingobacteriales</taxon>
        <taxon>Sphingobacteriaceae</taxon>
        <taxon>Sphingobacterium</taxon>
    </lineage>
</organism>
<dbReference type="EMBL" id="BAAAZI010000006">
    <property type="protein sequence ID" value="GAA4139195.1"/>
    <property type="molecule type" value="Genomic_DNA"/>
</dbReference>
<evidence type="ECO:0000313" key="1">
    <source>
        <dbReference type="EMBL" id="GAA4139195.1"/>
    </source>
</evidence>
<comment type="caution">
    <text evidence="1">The sequence shown here is derived from an EMBL/GenBank/DDBJ whole genome shotgun (WGS) entry which is preliminary data.</text>
</comment>
<proteinExistence type="predicted"/>
<evidence type="ECO:0008006" key="3">
    <source>
        <dbReference type="Google" id="ProtNLM"/>
    </source>
</evidence>
<name>A0ABP7YPA0_9SPHI</name>
<dbReference type="Proteomes" id="UP001500101">
    <property type="component" value="Unassembled WGS sequence"/>
</dbReference>
<keyword evidence="2" id="KW-1185">Reference proteome</keyword>
<evidence type="ECO:0000313" key="2">
    <source>
        <dbReference type="Proteomes" id="UP001500101"/>
    </source>
</evidence>
<accession>A0ABP7YPA0</accession>
<sequence>MRIIKITIFSLLGLMAVLAISLFAYKAFRASQAKNIRIPVNAHSVLKMNVDELIWAMGKNSLGNWNEYYGAKERDSTGTKKTKIWNIGVELPANLYLFSLDQNTDHYYAVLKVTNSEKLHQFLNDKLDLKVDSAYQGSDKTQKLYSKKHIHILLDQQKLLFSLSKDRTADTAMMKNLLVSDQQNWQLASAFMDKLPADHRSDITWFSKDNNWFSVHFNNGEADIKGEFSSTLFRFPKQASGIFQDDGNDIIRAEINSDLALLLKSQQALVDSLKLPFDSLERYVGNYLSIRMSNKELSQTDTIISYDYDDNFEMVEKKELQQTQVPDLTINLMASPHLLSYLPEKLFYKFNKASQSNLLRMSTGPLALDQAIPWKQQANVLYLHYKQHAVGAKYLGWLPAYDKIGSLNLTAVALTEQKAKIEGQISFNNKKLNAFYQLIDN</sequence>
<protein>
    <recommendedName>
        <fullName evidence="3">DUF4340 domain-containing protein</fullName>
    </recommendedName>
</protein>
<reference evidence="2" key="1">
    <citation type="journal article" date="2019" name="Int. J. Syst. Evol. Microbiol.">
        <title>The Global Catalogue of Microorganisms (GCM) 10K type strain sequencing project: providing services to taxonomists for standard genome sequencing and annotation.</title>
        <authorList>
            <consortium name="The Broad Institute Genomics Platform"/>
            <consortium name="The Broad Institute Genome Sequencing Center for Infectious Disease"/>
            <person name="Wu L."/>
            <person name="Ma J."/>
        </authorList>
    </citation>
    <scope>NUCLEOTIDE SEQUENCE [LARGE SCALE GENOMIC DNA]</scope>
    <source>
        <strain evidence="2">JCM 16704</strain>
    </source>
</reference>
<gene>
    <name evidence="1" type="ORF">GCM10022216_17070</name>
</gene>